<dbReference type="Pfam" id="PF15288">
    <property type="entry name" value="zf-CCHC_6"/>
    <property type="match status" value="1"/>
</dbReference>
<sequence>MADDLMDGSEVDGDEFPVVDGMVDPWDVLARREEQFAGRKGLPGKFQKQEDVDPDLDLLINVGTRPGVGCRRTIFEKCFDNSAADTDHLECNMEMAEGCDCCHVKKPAICCDLHNPTEFLSYTSTVTKQCHTAQRSRMPAYTKQQHDYSLENALLDWREAKTAEVYGWVALSCHGPSLIMTDATLNFVVDYAHHDKIHTAENLRRETGWTRSNQFGDEVIGLIQLHMPPCPSPFVSTPLRSNGIALNTPSVNQTLASPSSVVKQCNKCSACRQVGHNARNKACPKHQSNTAAEGKENVTLLATS</sequence>
<dbReference type="EMBL" id="WHUW01000063">
    <property type="protein sequence ID" value="KAF8430433.1"/>
    <property type="molecule type" value="Genomic_DNA"/>
</dbReference>
<reference evidence="2" key="1">
    <citation type="submission" date="2019-10" db="EMBL/GenBank/DDBJ databases">
        <authorList>
            <consortium name="DOE Joint Genome Institute"/>
            <person name="Kuo A."/>
            <person name="Miyauchi S."/>
            <person name="Kiss E."/>
            <person name="Drula E."/>
            <person name="Kohler A."/>
            <person name="Sanchez-Garcia M."/>
            <person name="Andreopoulos B."/>
            <person name="Barry K.W."/>
            <person name="Bonito G."/>
            <person name="Buee M."/>
            <person name="Carver A."/>
            <person name="Chen C."/>
            <person name="Cichocki N."/>
            <person name="Clum A."/>
            <person name="Culley D."/>
            <person name="Crous P.W."/>
            <person name="Fauchery L."/>
            <person name="Girlanda M."/>
            <person name="Hayes R."/>
            <person name="Keri Z."/>
            <person name="LaButti K."/>
            <person name="Lipzen A."/>
            <person name="Lombard V."/>
            <person name="Magnuson J."/>
            <person name="Maillard F."/>
            <person name="Morin E."/>
            <person name="Murat C."/>
            <person name="Nolan M."/>
            <person name="Ohm R."/>
            <person name="Pangilinan J."/>
            <person name="Pereira M."/>
            <person name="Perotto S."/>
            <person name="Peter M."/>
            <person name="Riley R."/>
            <person name="Sitrit Y."/>
            <person name="Stielow B."/>
            <person name="Szollosi G."/>
            <person name="Zifcakova L."/>
            <person name="Stursova M."/>
            <person name="Spatafora J.W."/>
            <person name="Tedersoo L."/>
            <person name="Vaario L.-M."/>
            <person name="Yamada A."/>
            <person name="Yan M."/>
            <person name="Wang P."/>
            <person name="Xu J."/>
            <person name="Bruns T."/>
            <person name="Baldrian P."/>
            <person name="Vilgalys R."/>
            <person name="Henrissat B."/>
            <person name="Grigoriev I.V."/>
            <person name="Hibbett D."/>
            <person name="Nagy L.G."/>
            <person name="Martin F.M."/>
        </authorList>
    </citation>
    <scope>NUCLEOTIDE SEQUENCE</scope>
    <source>
        <strain evidence="2">BED1</strain>
    </source>
</reference>
<dbReference type="InterPro" id="IPR041670">
    <property type="entry name" value="Znf-CCHC_6"/>
</dbReference>
<evidence type="ECO:0000313" key="3">
    <source>
        <dbReference type="Proteomes" id="UP001194468"/>
    </source>
</evidence>
<accession>A0AAD4G8H7</accession>
<gene>
    <name evidence="2" type="ORF">L210DRAFT_3508369</name>
</gene>
<dbReference type="AlphaFoldDB" id="A0AAD4G8H7"/>
<name>A0AAD4G8H7_BOLED</name>
<evidence type="ECO:0000259" key="1">
    <source>
        <dbReference type="Pfam" id="PF15288"/>
    </source>
</evidence>
<reference evidence="2" key="2">
    <citation type="journal article" date="2020" name="Nat. Commun.">
        <title>Large-scale genome sequencing of mycorrhizal fungi provides insights into the early evolution of symbiotic traits.</title>
        <authorList>
            <person name="Miyauchi S."/>
            <person name="Kiss E."/>
            <person name="Kuo A."/>
            <person name="Drula E."/>
            <person name="Kohler A."/>
            <person name="Sanchez-Garcia M."/>
            <person name="Morin E."/>
            <person name="Andreopoulos B."/>
            <person name="Barry K.W."/>
            <person name="Bonito G."/>
            <person name="Buee M."/>
            <person name="Carver A."/>
            <person name="Chen C."/>
            <person name="Cichocki N."/>
            <person name="Clum A."/>
            <person name="Culley D."/>
            <person name="Crous P.W."/>
            <person name="Fauchery L."/>
            <person name="Girlanda M."/>
            <person name="Hayes R.D."/>
            <person name="Keri Z."/>
            <person name="LaButti K."/>
            <person name="Lipzen A."/>
            <person name="Lombard V."/>
            <person name="Magnuson J."/>
            <person name="Maillard F."/>
            <person name="Murat C."/>
            <person name="Nolan M."/>
            <person name="Ohm R.A."/>
            <person name="Pangilinan J."/>
            <person name="Pereira M.F."/>
            <person name="Perotto S."/>
            <person name="Peter M."/>
            <person name="Pfister S."/>
            <person name="Riley R."/>
            <person name="Sitrit Y."/>
            <person name="Stielow J.B."/>
            <person name="Szollosi G."/>
            <person name="Zifcakova L."/>
            <person name="Stursova M."/>
            <person name="Spatafora J.W."/>
            <person name="Tedersoo L."/>
            <person name="Vaario L.M."/>
            <person name="Yamada A."/>
            <person name="Yan M."/>
            <person name="Wang P."/>
            <person name="Xu J."/>
            <person name="Bruns T."/>
            <person name="Baldrian P."/>
            <person name="Vilgalys R."/>
            <person name="Dunand C."/>
            <person name="Henrissat B."/>
            <person name="Grigoriev I.V."/>
            <person name="Hibbett D."/>
            <person name="Nagy L.G."/>
            <person name="Martin F.M."/>
        </authorList>
    </citation>
    <scope>NUCLEOTIDE SEQUENCE</scope>
    <source>
        <strain evidence="2">BED1</strain>
    </source>
</reference>
<feature type="domain" description="Zinc knuckle" evidence="1">
    <location>
        <begin position="267"/>
        <end position="291"/>
    </location>
</feature>
<dbReference type="Proteomes" id="UP001194468">
    <property type="component" value="Unassembled WGS sequence"/>
</dbReference>
<protein>
    <recommendedName>
        <fullName evidence="1">Zinc knuckle domain-containing protein</fullName>
    </recommendedName>
</protein>
<organism evidence="2 3">
    <name type="scientific">Boletus edulis BED1</name>
    <dbReference type="NCBI Taxonomy" id="1328754"/>
    <lineage>
        <taxon>Eukaryota</taxon>
        <taxon>Fungi</taxon>
        <taxon>Dikarya</taxon>
        <taxon>Basidiomycota</taxon>
        <taxon>Agaricomycotina</taxon>
        <taxon>Agaricomycetes</taxon>
        <taxon>Agaricomycetidae</taxon>
        <taxon>Boletales</taxon>
        <taxon>Boletineae</taxon>
        <taxon>Boletaceae</taxon>
        <taxon>Boletoideae</taxon>
        <taxon>Boletus</taxon>
    </lineage>
</organism>
<evidence type="ECO:0000313" key="2">
    <source>
        <dbReference type="EMBL" id="KAF8430433.1"/>
    </source>
</evidence>
<keyword evidence="3" id="KW-1185">Reference proteome</keyword>
<proteinExistence type="predicted"/>
<comment type="caution">
    <text evidence="2">The sequence shown here is derived from an EMBL/GenBank/DDBJ whole genome shotgun (WGS) entry which is preliminary data.</text>
</comment>